<gene>
    <name evidence="1" type="ORF">P4O66_022665</name>
</gene>
<dbReference type="AlphaFoldDB" id="A0AAD8ZMX3"/>
<name>A0AAD8ZMX3_9TELE</name>
<comment type="caution">
    <text evidence="1">The sequence shown here is derived from an EMBL/GenBank/DDBJ whole genome shotgun (WGS) entry which is preliminary data.</text>
</comment>
<evidence type="ECO:0000313" key="1">
    <source>
        <dbReference type="EMBL" id="KAK1801161.1"/>
    </source>
</evidence>
<protein>
    <submittedName>
        <fullName evidence="1">Uncharacterized protein</fullName>
    </submittedName>
</protein>
<sequence length="199" mass="22052">LSCGNRQMPLTSGRSTDTLPILVSTYRQNAQKGTTASVLSERTLGMNIPTTVGNFYCCTIESALSGYITVDRQHGPLQSQNLTENHQNCFHNHLPRSPLTATYLYHTVQDEGISRYHGYRTSCPFSYLLCLPSGKRYTSISVHTNHLEKTGLKVRSTNHGSTKSSTRDKVSSILSGPSIQLSFSLDGCRLLFGFWSPPF</sequence>
<dbReference type="Proteomes" id="UP001239994">
    <property type="component" value="Unassembled WGS sequence"/>
</dbReference>
<reference evidence="1" key="1">
    <citation type="submission" date="2023-03" db="EMBL/GenBank/DDBJ databases">
        <title>Electrophorus voltai genome.</title>
        <authorList>
            <person name="Bian C."/>
        </authorList>
    </citation>
    <scope>NUCLEOTIDE SEQUENCE</scope>
    <source>
        <strain evidence="1">CB-2022</strain>
        <tissue evidence="1">Muscle</tissue>
    </source>
</reference>
<feature type="non-terminal residue" evidence="1">
    <location>
        <position position="1"/>
    </location>
</feature>
<keyword evidence="2" id="KW-1185">Reference proteome</keyword>
<accession>A0AAD8ZMX3</accession>
<evidence type="ECO:0000313" key="2">
    <source>
        <dbReference type="Proteomes" id="UP001239994"/>
    </source>
</evidence>
<dbReference type="EMBL" id="JAROKS010000009">
    <property type="protein sequence ID" value="KAK1801161.1"/>
    <property type="molecule type" value="Genomic_DNA"/>
</dbReference>
<proteinExistence type="predicted"/>
<organism evidence="1 2">
    <name type="scientific">Electrophorus voltai</name>
    <dbReference type="NCBI Taxonomy" id="2609070"/>
    <lineage>
        <taxon>Eukaryota</taxon>
        <taxon>Metazoa</taxon>
        <taxon>Chordata</taxon>
        <taxon>Craniata</taxon>
        <taxon>Vertebrata</taxon>
        <taxon>Euteleostomi</taxon>
        <taxon>Actinopterygii</taxon>
        <taxon>Neopterygii</taxon>
        <taxon>Teleostei</taxon>
        <taxon>Ostariophysi</taxon>
        <taxon>Gymnotiformes</taxon>
        <taxon>Gymnotoidei</taxon>
        <taxon>Gymnotidae</taxon>
        <taxon>Electrophorus</taxon>
    </lineage>
</organism>